<keyword evidence="2" id="KW-0812">Transmembrane</keyword>
<comment type="caution">
    <text evidence="4">The sequence shown here is derived from an EMBL/GenBank/DDBJ whole genome shotgun (WGS) entry which is preliminary data.</text>
</comment>
<evidence type="ECO:0000256" key="3">
    <source>
        <dbReference type="SAM" id="SignalP"/>
    </source>
</evidence>
<feature type="transmembrane region" description="Helical" evidence="2">
    <location>
        <begin position="116"/>
        <end position="135"/>
    </location>
</feature>
<dbReference type="AlphaFoldDB" id="A0A1W0WEC8"/>
<feature type="signal peptide" evidence="3">
    <location>
        <begin position="1"/>
        <end position="22"/>
    </location>
</feature>
<accession>A0A1W0WEC8</accession>
<protein>
    <submittedName>
        <fullName evidence="4">Uncharacterized protein</fullName>
    </submittedName>
</protein>
<proteinExistence type="predicted"/>
<keyword evidence="5" id="KW-1185">Reference proteome</keyword>
<feature type="region of interest" description="Disordered" evidence="1">
    <location>
        <begin position="62"/>
        <end position="85"/>
    </location>
</feature>
<evidence type="ECO:0000256" key="2">
    <source>
        <dbReference type="SAM" id="Phobius"/>
    </source>
</evidence>
<gene>
    <name evidence="4" type="ORF">BV898_12277</name>
</gene>
<reference evidence="5" key="1">
    <citation type="submission" date="2017-01" db="EMBL/GenBank/DDBJ databases">
        <title>Comparative genomics of anhydrobiosis in the tardigrade Hypsibius dujardini.</title>
        <authorList>
            <person name="Yoshida Y."/>
            <person name="Koutsovoulos G."/>
            <person name="Laetsch D."/>
            <person name="Stevens L."/>
            <person name="Kumar S."/>
            <person name="Horikawa D."/>
            <person name="Ishino K."/>
            <person name="Komine S."/>
            <person name="Tomita M."/>
            <person name="Blaxter M."/>
            <person name="Arakawa K."/>
        </authorList>
    </citation>
    <scope>NUCLEOTIDE SEQUENCE [LARGE SCALE GENOMIC DNA]</scope>
    <source>
        <strain evidence="5">Z151</strain>
    </source>
</reference>
<keyword evidence="3" id="KW-0732">Signal</keyword>
<name>A0A1W0WEC8_HYPEX</name>
<dbReference type="Proteomes" id="UP000192578">
    <property type="component" value="Unassembled WGS sequence"/>
</dbReference>
<evidence type="ECO:0000256" key="1">
    <source>
        <dbReference type="SAM" id="MobiDB-lite"/>
    </source>
</evidence>
<evidence type="ECO:0000313" key="4">
    <source>
        <dbReference type="EMBL" id="OQV13532.1"/>
    </source>
</evidence>
<organism evidence="4 5">
    <name type="scientific">Hypsibius exemplaris</name>
    <name type="common">Freshwater tardigrade</name>
    <dbReference type="NCBI Taxonomy" id="2072580"/>
    <lineage>
        <taxon>Eukaryota</taxon>
        <taxon>Metazoa</taxon>
        <taxon>Ecdysozoa</taxon>
        <taxon>Tardigrada</taxon>
        <taxon>Eutardigrada</taxon>
        <taxon>Parachela</taxon>
        <taxon>Hypsibioidea</taxon>
        <taxon>Hypsibiidae</taxon>
        <taxon>Hypsibius</taxon>
    </lineage>
</organism>
<keyword evidence="2" id="KW-0472">Membrane</keyword>
<feature type="chain" id="PRO_5013388841" evidence="3">
    <location>
        <begin position="23"/>
        <end position="206"/>
    </location>
</feature>
<dbReference type="EMBL" id="MTYJ01000122">
    <property type="protein sequence ID" value="OQV13532.1"/>
    <property type="molecule type" value="Genomic_DNA"/>
</dbReference>
<keyword evidence="2" id="KW-1133">Transmembrane helix</keyword>
<feature type="compositionally biased region" description="Basic and acidic residues" evidence="1">
    <location>
        <begin position="66"/>
        <end position="82"/>
    </location>
</feature>
<evidence type="ECO:0000313" key="5">
    <source>
        <dbReference type="Proteomes" id="UP000192578"/>
    </source>
</evidence>
<sequence length="206" mass="22821">MERLTIWSGILILLLHLSCLESRSDLGGHSEVRQNVEGKDNRPFVRHSRGISDFYGSGVGWGSNEDPARTELRHDSEEKVEHPEDEITTPLLQPVGSGLFNVLSVKSLAKMTLQSLYLLSYGFSLLYPLFELYVLGVRSRSPKMSYVSRLLPLAVVVAPMVDDIGKHHFVGFADFEGSQHLEALSVLGHDGVIFSEIDSGSNLIAR</sequence>